<evidence type="ECO:0000313" key="4">
    <source>
        <dbReference type="Proteomes" id="UP001212841"/>
    </source>
</evidence>
<comment type="caution">
    <text evidence="3">The sequence shown here is derived from an EMBL/GenBank/DDBJ whole genome shotgun (WGS) entry which is preliminary data.</text>
</comment>
<reference evidence="3" key="1">
    <citation type="submission" date="2020-05" db="EMBL/GenBank/DDBJ databases">
        <title>Phylogenomic resolution of chytrid fungi.</title>
        <authorList>
            <person name="Stajich J.E."/>
            <person name="Amses K."/>
            <person name="Simmons R."/>
            <person name="Seto K."/>
            <person name="Myers J."/>
            <person name="Bonds A."/>
            <person name="Quandt C.A."/>
            <person name="Barry K."/>
            <person name="Liu P."/>
            <person name="Grigoriev I."/>
            <person name="Longcore J.E."/>
            <person name="James T.Y."/>
        </authorList>
    </citation>
    <scope>NUCLEOTIDE SEQUENCE</scope>
    <source>
        <strain evidence="3">JEL0318</strain>
    </source>
</reference>
<feature type="transmembrane region" description="Helical" evidence="1">
    <location>
        <begin position="55"/>
        <end position="78"/>
    </location>
</feature>
<evidence type="ECO:0000256" key="1">
    <source>
        <dbReference type="SAM" id="Phobius"/>
    </source>
</evidence>
<dbReference type="PANTHER" id="PTHR21377">
    <property type="entry name" value="PROTEIN FAM210B, MITOCHONDRIAL"/>
    <property type="match status" value="1"/>
</dbReference>
<dbReference type="PANTHER" id="PTHR21377:SF0">
    <property type="entry name" value="PROTEIN FAM210B, MITOCHONDRIAL"/>
    <property type="match status" value="1"/>
</dbReference>
<accession>A0AAD5S1Q6</accession>
<sequence length="215" mass="23912">SLSKHSLSPKPFPTTSLQTLGLHARSFSTATTDPPQPPPKRDFRSLAREYGPLALTVYLTMSFLTFCACFASITFLGVDQTKIRAALDSIKQTLGFHVPTPTEIAAREAESQLEQKESAKWMQYLPEWTRDPAVRVHMTNFLLAMGMTKLFMPVKLGITAAVVPGLAKKLRGMGFNLGQKGGYRAAATEVKGRAQARVEDVTERVNEIRMKRRDR</sequence>
<feature type="non-terminal residue" evidence="3">
    <location>
        <position position="1"/>
    </location>
</feature>
<feature type="domain" description="DUF1279" evidence="2">
    <location>
        <begin position="43"/>
        <end position="164"/>
    </location>
</feature>
<dbReference type="InterPro" id="IPR009688">
    <property type="entry name" value="FAM210A/B-like_dom"/>
</dbReference>
<evidence type="ECO:0000313" key="3">
    <source>
        <dbReference type="EMBL" id="KAJ3035089.1"/>
    </source>
</evidence>
<dbReference type="GO" id="GO:0005739">
    <property type="term" value="C:mitochondrion"/>
    <property type="evidence" value="ECO:0007669"/>
    <property type="project" value="TreeGrafter"/>
</dbReference>
<protein>
    <recommendedName>
        <fullName evidence="2">DUF1279 domain-containing protein</fullName>
    </recommendedName>
</protein>
<dbReference type="Pfam" id="PF06916">
    <property type="entry name" value="FAM210A-B_dom"/>
    <property type="match status" value="1"/>
</dbReference>
<keyword evidence="1" id="KW-0812">Transmembrane</keyword>
<dbReference type="Proteomes" id="UP001212841">
    <property type="component" value="Unassembled WGS sequence"/>
</dbReference>
<name>A0AAD5S1Q6_9FUNG</name>
<keyword evidence="4" id="KW-1185">Reference proteome</keyword>
<proteinExistence type="predicted"/>
<dbReference type="InterPro" id="IPR045866">
    <property type="entry name" value="FAM210A/B-like"/>
</dbReference>
<organism evidence="3 4">
    <name type="scientific">Rhizophlyctis rosea</name>
    <dbReference type="NCBI Taxonomy" id="64517"/>
    <lineage>
        <taxon>Eukaryota</taxon>
        <taxon>Fungi</taxon>
        <taxon>Fungi incertae sedis</taxon>
        <taxon>Chytridiomycota</taxon>
        <taxon>Chytridiomycota incertae sedis</taxon>
        <taxon>Chytridiomycetes</taxon>
        <taxon>Rhizophlyctidales</taxon>
        <taxon>Rhizophlyctidaceae</taxon>
        <taxon>Rhizophlyctis</taxon>
    </lineage>
</organism>
<dbReference type="EMBL" id="JADGJD010002083">
    <property type="protein sequence ID" value="KAJ3035089.1"/>
    <property type="molecule type" value="Genomic_DNA"/>
</dbReference>
<gene>
    <name evidence="3" type="ORF">HK097_004293</name>
</gene>
<keyword evidence="1" id="KW-1133">Transmembrane helix</keyword>
<keyword evidence="1" id="KW-0472">Membrane</keyword>
<evidence type="ECO:0000259" key="2">
    <source>
        <dbReference type="Pfam" id="PF06916"/>
    </source>
</evidence>
<dbReference type="AlphaFoldDB" id="A0AAD5S1Q6"/>